<dbReference type="EMBL" id="JACJTC010000047">
    <property type="protein sequence ID" value="MBD2616332.1"/>
    <property type="molecule type" value="Genomic_DNA"/>
</dbReference>
<keyword evidence="2" id="KW-1185">Reference proteome</keyword>
<evidence type="ECO:0000313" key="1">
    <source>
        <dbReference type="EMBL" id="MBD2616332.1"/>
    </source>
</evidence>
<proteinExistence type="predicted"/>
<evidence type="ECO:0000313" key="2">
    <source>
        <dbReference type="Proteomes" id="UP000606396"/>
    </source>
</evidence>
<dbReference type="RefSeq" id="WP_190952782.1">
    <property type="nucleotide sequence ID" value="NZ_JACJTC010000047.1"/>
</dbReference>
<sequence>MAKVVDYYVKRTAANEPDLTIGDAQTALTYLQAELKNNQQFSTVSKSAD</sequence>
<reference evidence="1 2" key="1">
    <citation type="journal article" date="2020" name="ISME J.">
        <title>Comparative genomics reveals insights into cyanobacterial evolution and habitat adaptation.</title>
        <authorList>
            <person name="Chen M.Y."/>
            <person name="Teng W.K."/>
            <person name="Zhao L."/>
            <person name="Hu C.X."/>
            <person name="Zhou Y.K."/>
            <person name="Han B.P."/>
            <person name="Song L.R."/>
            <person name="Shu W.S."/>
        </authorList>
    </citation>
    <scope>NUCLEOTIDE SEQUENCE [LARGE SCALE GENOMIC DNA]</scope>
    <source>
        <strain evidence="1 2">FACHB-252</strain>
    </source>
</reference>
<organism evidence="1 2">
    <name type="scientific">Nostoc punctiforme FACHB-252</name>
    <dbReference type="NCBI Taxonomy" id="1357509"/>
    <lineage>
        <taxon>Bacteria</taxon>
        <taxon>Bacillati</taxon>
        <taxon>Cyanobacteriota</taxon>
        <taxon>Cyanophyceae</taxon>
        <taxon>Nostocales</taxon>
        <taxon>Nostocaceae</taxon>
        <taxon>Nostoc</taxon>
    </lineage>
</organism>
<comment type="caution">
    <text evidence="1">The sequence shown here is derived from an EMBL/GenBank/DDBJ whole genome shotgun (WGS) entry which is preliminary data.</text>
</comment>
<name>A0ABR8HMF4_NOSPU</name>
<protein>
    <submittedName>
        <fullName evidence="1">Uncharacterized protein</fullName>
    </submittedName>
</protein>
<gene>
    <name evidence="1" type="ORF">H6G94_34730</name>
</gene>
<dbReference type="Proteomes" id="UP000606396">
    <property type="component" value="Unassembled WGS sequence"/>
</dbReference>
<accession>A0ABR8HMF4</accession>